<dbReference type="Pfam" id="PF03861">
    <property type="entry name" value="ANTAR"/>
    <property type="match status" value="1"/>
</dbReference>
<gene>
    <name evidence="6" type="ORF">IBG24_05255</name>
</gene>
<evidence type="ECO:0000256" key="4">
    <source>
        <dbReference type="ARBA" id="ARBA00023163"/>
    </source>
</evidence>
<dbReference type="GO" id="GO:0016301">
    <property type="term" value="F:kinase activity"/>
    <property type="evidence" value="ECO:0007669"/>
    <property type="project" value="UniProtKB-KW"/>
</dbReference>
<dbReference type="PROSITE" id="PS50921">
    <property type="entry name" value="ANTAR"/>
    <property type="match status" value="1"/>
</dbReference>
<dbReference type="Gene3D" id="1.10.10.10">
    <property type="entry name" value="Winged helix-like DNA-binding domain superfamily/Winged helix DNA-binding domain"/>
    <property type="match status" value="1"/>
</dbReference>
<dbReference type="InterPro" id="IPR012074">
    <property type="entry name" value="GAF_ANTAR"/>
</dbReference>
<name>A0A8I0ETE4_9ACTN</name>
<dbReference type="InterPro" id="IPR003018">
    <property type="entry name" value="GAF"/>
</dbReference>
<evidence type="ECO:0000259" key="5">
    <source>
        <dbReference type="PROSITE" id="PS50921"/>
    </source>
</evidence>
<dbReference type="InterPro" id="IPR011006">
    <property type="entry name" value="CheY-like_superfamily"/>
</dbReference>
<dbReference type="SUPFAM" id="SSF52172">
    <property type="entry name" value="CheY-like"/>
    <property type="match status" value="1"/>
</dbReference>
<proteinExistence type="predicted"/>
<reference evidence="6" key="1">
    <citation type="submission" date="2020-09" db="EMBL/GenBank/DDBJ databases">
        <title>Novel species in genus Aeromicrobium.</title>
        <authorList>
            <person name="Zhang G."/>
        </authorList>
    </citation>
    <scope>NUCLEOTIDE SEQUENCE</scope>
    <source>
        <strain evidence="6">Zg-636</strain>
    </source>
</reference>
<dbReference type="AlphaFoldDB" id="A0A8I0ETE4"/>
<evidence type="ECO:0000256" key="2">
    <source>
        <dbReference type="ARBA" id="ARBA00022777"/>
    </source>
</evidence>
<organism evidence="6 7">
    <name type="scientific">Aeromicrobium senzhongii</name>
    <dbReference type="NCBI Taxonomy" id="2663859"/>
    <lineage>
        <taxon>Bacteria</taxon>
        <taxon>Bacillati</taxon>
        <taxon>Actinomycetota</taxon>
        <taxon>Actinomycetes</taxon>
        <taxon>Propionibacteriales</taxon>
        <taxon>Nocardioidaceae</taxon>
        <taxon>Aeromicrobium</taxon>
    </lineage>
</organism>
<keyword evidence="4" id="KW-0804">Transcription</keyword>
<accession>A0A8I0ETE4</accession>
<dbReference type="GO" id="GO:0003723">
    <property type="term" value="F:RNA binding"/>
    <property type="evidence" value="ECO:0007669"/>
    <property type="project" value="InterPro"/>
</dbReference>
<evidence type="ECO:0000313" key="6">
    <source>
        <dbReference type="EMBL" id="MBC9225719.1"/>
    </source>
</evidence>
<dbReference type="InterPro" id="IPR005561">
    <property type="entry name" value="ANTAR"/>
</dbReference>
<dbReference type="PIRSF" id="PIRSF036625">
    <property type="entry name" value="GAF_ANTAR"/>
    <property type="match status" value="1"/>
</dbReference>
<dbReference type="Gene3D" id="3.30.450.40">
    <property type="match status" value="1"/>
</dbReference>
<evidence type="ECO:0000313" key="7">
    <source>
        <dbReference type="Proteomes" id="UP000620591"/>
    </source>
</evidence>
<dbReference type="InterPro" id="IPR036388">
    <property type="entry name" value="WH-like_DNA-bd_sf"/>
</dbReference>
<sequence length="231" mass="24791">MVSDFSGDQYNVIARSLSAALGATATIEEATATALAIVTNCDHAGIAVVSKGRKIETVAPTDKTVIRADQLQYDVNDGPCLQSIREQETVYSDDLRVDTRWPRWAAEATTELGIRSILSLQLFVGPDSMGSLNLYSQSPQAFGTVDRVSALALASHIAVAMTAAKDKDNFESALTHRTVIGQAEGMLMQALQITPAQAFAALVRVSQSKNIKLHVVASDIVNRGIRAELFD</sequence>
<dbReference type="Proteomes" id="UP000620591">
    <property type="component" value="Unassembled WGS sequence"/>
</dbReference>
<dbReference type="SUPFAM" id="SSF55781">
    <property type="entry name" value="GAF domain-like"/>
    <property type="match status" value="1"/>
</dbReference>
<evidence type="ECO:0000256" key="3">
    <source>
        <dbReference type="ARBA" id="ARBA00023015"/>
    </source>
</evidence>
<protein>
    <submittedName>
        <fullName evidence="6">GAF and ANTAR domain-containing protein</fullName>
    </submittedName>
</protein>
<dbReference type="RefSeq" id="WP_187768822.1">
    <property type="nucleotide sequence ID" value="NZ_JACTVM010000001.1"/>
</dbReference>
<keyword evidence="3" id="KW-0805">Transcription regulation</keyword>
<dbReference type="InterPro" id="IPR029016">
    <property type="entry name" value="GAF-like_dom_sf"/>
</dbReference>
<keyword evidence="1" id="KW-0808">Transferase</keyword>
<dbReference type="SMART" id="SM01012">
    <property type="entry name" value="ANTAR"/>
    <property type="match status" value="1"/>
</dbReference>
<comment type="caution">
    <text evidence="6">The sequence shown here is derived from an EMBL/GenBank/DDBJ whole genome shotgun (WGS) entry which is preliminary data.</text>
</comment>
<dbReference type="Pfam" id="PF13185">
    <property type="entry name" value="GAF_2"/>
    <property type="match status" value="1"/>
</dbReference>
<dbReference type="EMBL" id="JACTVM010000001">
    <property type="protein sequence ID" value="MBC9225719.1"/>
    <property type="molecule type" value="Genomic_DNA"/>
</dbReference>
<evidence type="ECO:0000256" key="1">
    <source>
        <dbReference type="ARBA" id="ARBA00022679"/>
    </source>
</evidence>
<feature type="domain" description="ANTAR" evidence="5">
    <location>
        <begin position="160"/>
        <end position="221"/>
    </location>
</feature>
<keyword evidence="2" id="KW-0418">Kinase</keyword>